<dbReference type="InterPro" id="IPR001011">
    <property type="entry name" value="Acid_Pase_classA_bac"/>
</dbReference>
<dbReference type="InterPro" id="IPR000326">
    <property type="entry name" value="PAP2/HPO"/>
</dbReference>
<proteinExistence type="predicted"/>
<dbReference type="InterPro" id="IPR036938">
    <property type="entry name" value="PAP2/HPO_sf"/>
</dbReference>
<dbReference type="InterPro" id="IPR016119">
    <property type="entry name" value="Br/Cl_peroxidase_C"/>
</dbReference>
<dbReference type="PANTHER" id="PTHR34599:SF1">
    <property type="entry name" value="PHOSPHATIDIC ACID PHOSPHATASE TYPE 2_HALOPEROXIDASE DOMAIN-CONTAINING PROTEIN"/>
    <property type="match status" value="1"/>
</dbReference>
<reference evidence="3 4" key="1">
    <citation type="submission" date="2024-12" db="EMBL/GenBank/DDBJ databases">
        <authorList>
            <person name="Lee Y."/>
        </authorList>
    </citation>
    <scope>NUCLEOTIDE SEQUENCE [LARGE SCALE GENOMIC DNA]</scope>
    <source>
        <strain evidence="3 4">03SUJ4</strain>
    </source>
</reference>
<keyword evidence="4" id="KW-1185">Reference proteome</keyword>
<dbReference type="Proteomes" id="UP001634747">
    <property type="component" value="Unassembled WGS sequence"/>
</dbReference>
<feature type="signal peptide" evidence="1">
    <location>
        <begin position="1"/>
        <end position="21"/>
    </location>
</feature>
<evidence type="ECO:0000313" key="4">
    <source>
        <dbReference type="Proteomes" id="UP001634747"/>
    </source>
</evidence>
<dbReference type="EMBL" id="JBJYXY010000001">
    <property type="protein sequence ID" value="MFN2976823.1"/>
    <property type="molecule type" value="Genomic_DNA"/>
</dbReference>
<dbReference type="PANTHER" id="PTHR34599">
    <property type="entry name" value="PEROXIDASE-RELATED"/>
    <property type="match status" value="1"/>
</dbReference>
<gene>
    <name evidence="3" type="ORF">ACK2TP_13720</name>
</gene>
<dbReference type="RefSeq" id="WP_263414990.1">
    <property type="nucleotide sequence ID" value="NZ_BAABBH010000001.1"/>
</dbReference>
<sequence length="525" mass="55436">MKILKTLPVRLSIGTLLMAFAALGVSSIPTGCGKDISTTEPLPTQTFSNVDANAGSWKMIVLSGPSQIPVAAPAAVNSATYASEIAQIKSDQAALTDAQKSSITYWSSGGVLRWNEVMRELAAKSDLPPAPNSDGTYPVPSAANPFADPQYPFSNPPYAARAYSYVSVAQFEALKAAWYFKYLYKRPSPSAVDKSVQSLLPSSGIPSYPSEDAVEAGVNSVLLTLMFPTSVDEINAKTQEQLMVARISGRATQSDVDAGFALGKSVAAIFTARAGTDGMKAAGGTAAVWQAITDRTIATGQIAWISQDSPARPPMLPLFGQVKGWLMAPTDIVAVRPGPPPSTSSAQMKTETAEVKASVNNITGDQLATVLKWGDGASTPTPPGHWDTIAVPYIVKAGQSEVRAARTFALLNMALHDGAIACWDTKYFYDNPRPSQLDPSIKTQIALPNFPSYVSGHSVFSSAAATVLGSLFPDGASYFTQQAQEAGMSRLYAGIHYRSDITAGIQEGQQVGNYAVRFAATDGAN</sequence>
<accession>A0ABW9KNT4</accession>
<protein>
    <submittedName>
        <fullName evidence="3">Phosphatase PAP2 family protein</fullName>
    </submittedName>
</protein>
<feature type="domain" description="Phosphatidic acid phosphatase type 2/haloperoxidase" evidence="2">
    <location>
        <begin position="421"/>
        <end position="505"/>
    </location>
</feature>
<organism evidence="3 4">
    <name type="scientific">Terriglobus aquaticus</name>
    <dbReference type="NCBI Taxonomy" id="940139"/>
    <lineage>
        <taxon>Bacteria</taxon>
        <taxon>Pseudomonadati</taxon>
        <taxon>Acidobacteriota</taxon>
        <taxon>Terriglobia</taxon>
        <taxon>Terriglobales</taxon>
        <taxon>Acidobacteriaceae</taxon>
        <taxon>Terriglobus</taxon>
    </lineage>
</organism>
<dbReference type="InterPro" id="IPR052559">
    <property type="entry name" value="V-haloperoxidase"/>
</dbReference>
<name>A0ABW9KNT4_9BACT</name>
<dbReference type="Gene3D" id="1.10.606.10">
    <property type="entry name" value="Vanadium-containing Chloroperoxidase, domain 2"/>
    <property type="match status" value="2"/>
</dbReference>
<feature type="chain" id="PRO_5046835447" evidence="1">
    <location>
        <begin position="22"/>
        <end position="525"/>
    </location>
</feature>
<evidence type="ECO:0000256" key="1">
    <source>
        <dbReference type="SAM" id="SignalP"/>
    </source>
</evidence>
<comment type="caution">
    <text evidence="3">The sequence shown here is derived from an EMBL/GenBank/DDBJ whole genome shotgun (WGS) entry which is preliminary data.</text>
</comment>
<evidence type="ECO:0000313" key="3">
    <source>
        <dbReference type="EMBL" id="MFN2976823.1"/>
    </source>
</evidence>
<dbReference type="PRINTS" id="PR00483">
    <property type="entry name" value="BACPHPHTASE"/>
</dbReference>
<keyword evidence="1" id="KW-0732">Signal</keyword>
<evidence type="ECO:0000259" key="2">
    <source>
        <dbReference type="Pfam" id="PF01569"/>
    </source>
</evidence>
<dbReference type="SUPFAM" id="SSF48317">
    <property type="entry name" value="Acid phosphatase/Vanadium-dependent haloperoxidase"/>
    <property type="match status" value="1"/>
</dbReference>
<dbReference type="CDD" id="cd03398">
    <property type="entry name" value="PAP2_haloperoxidase"/>
    <property type="match status" value="1"/>
</dbReference>
<dbReference type="Pfam" id="PF01569">
    <property type="entry name" value="PAP2"/>
    <property type="match status" value="1"/>
</dbReference>